<keyword evidence="4" id="KW-0812">Transmembrane</keyword>
<feature type="region of interest" description="Disordered" evidence="3">
    <location>
        <begin position="524"/>
        <end position="584"/>
    </location>
</feature>
<keyword evidence="4" id="KW-1133">Transmembrane helix</keyword>
<evidence type="ECO:0000256" key="3">
    <source>
        <dbReference type="SAM" id="MobiDB-lite"/>
    </source>
</evidence>
<feature type="transmembrane region" description="Helical" evidence="4">
    <location>
        <begin position="665"/>
        <end position="685"/>
    </location>
</feature>
<evidence type="ECO:0000313" key="6">
    <source>
        <dbReference type="Proteomes" id="UP000193411"/>
    </source>
</evidence>
<dbReference type="PANTHER" id="PTHR46093:SF18">
    <property type="entry name" value="FIBRONECTIN TYPE-III DOMAIN-CONTAINING PROTEIN"/>
    <property type="match status" value="1"/>
</dbReference>
<keyword evidence="1" id="KW-0880">Kelch repeat</keyword>
<feature type="transmembrane region" description="Helical" evidence="4">
    <location>
        <begin position="499"/>
        <end position="521"/>
    </location>
</feature>
<dbReference type="InterPro" id="IPR015915">
    <property type="entry name" value="Kelch-typ_b-propeller"/>
</dbReference>
<keyword evidence="4" id="KW-0472">Membrane</keyword>
<protein>
    <recommendedName>
        <fullName evidence="7">Galactose oxidase</fullName>
    </recommendedName>
</protein>
<comment type="caution">
    <text evidence="5">The sequence shown here is derived from an EMBL/GenBank/DDBJ whole genome shotgun (WGS) entry which is preliminary data.</text>
</comment>
<dbReference type="SUPFAM" id="SSF117281">
    <property type="entry name" value="Kelch motif"/>
    <property type="match status" value="2"/>
</dbReference>
<sequence length="819" mass="84890">MTETMHIPSIPAMATRPCYIDHHRDGSPPHLLCRRGAPPRALAIGTALLLLLSACSAYASALPRPNPLAQPWPQAPGPPAPASSIVDPALTVPALQWRKLAIAPNSPVPGPRRDAVFVYEHAFKKIVLFGGRTRDNVPQDDTWVLDLYSATWTLVDYNPARPLRPPARFGAIAGSDLPTTSDRQGVIVGLGMGVNGQVLSDVWGFHLTQMKWAPIPASGTAPALANAVSGVSPEEHNQPPYSTTLLASLGSAADGKPSTASYALSISGVAANYNYSTVTAAWSKLDMGSTTPSARADVAGTIMPGQKVLAFGGCSAERCPRADAWLASPQGASRMTGGQGAWKQVDTCPAPRRGAAVASRPDIAAGKYQNQAVMFGGVVSSGSGSASEEDIKDGVVAYFDGDSSSWAHVLPAPAAGADTPYPSQRAGAAMTSHYESGSVVMFGGQLADGTTTNDVWILQFNAPNAQNKYIGCSTAARDEATSGLGSSGARPGAGINEPLPAAFMTSGLALIVVGALVARFLKPIPPPKHQQRQGQGGRMRANSFPSAPPRTPPPASIPAPQLPPISSLRGQTASPGPGTHQPNALVPQLSPTIPSHHMSLDAAQLATPPAKPERACASWLWIHILTSLIGTGLLVAGFWLAYIATLPASFDPSSSTSFKLIVSPHSLTSLALLVLLAVVTITSLFHPYFFPSLSIDQSTAQARRQSAIQAAAAAASAHQTAAMQGALRDANVADPSVYVAASQHHAKRAAMAKLAANGGKPTSAGAAVKGALPRLRAYVLARRGGYAGMYRRVHQALGTLAVLVGVVNVPRPGGYGMQA</sequence>
<name>A0A1Y2HL02_9FUNG</name>
<dbReference type="EMBL" id="MCFL01000023">
    <property type="protein sequence ID" value="ORZ35245.1"/>
    <property type="molecule type" value="Genomic_DNA"/>
</dbReference>
<dbReference type="Gene3D" id="2.120.10.80">
    <property type="entry name" value="Kelch-type beta propeller"/>
    <property type="match status" value="2"/>
</dbReference>
<keyword evidence="2" id="KW-0677">Repeat</keyword>
<proteinExistence type="predicted"/>
<evidence type="ECO:0000256" key="1">
    <source>
        <dbReference type="ARBA" id="ARBA00022441"/>
    </source>
</evidence>
<evidence type="ECO:0000256" key="4">
    <source>
        <dbReference type="SAM" id="Phobius"/>
    </source>
</evidence>
<keyword evidence="6" id="KW-1185">Reference proteome</keyword>
<accession>A0A1Y2HL02</accession>
<dbReference type="STRING" id="765915.A0A1Y2HL02"/>
<reference evidence="5 6" key="1">
    <citation type="submission" date="2016-07" db="EMBL/GenBank/DDBJ databases">
        <title>Pervasive Adenine N6-methylation of Active Genes in Fungi.</title>
        <authorList>
            <consortium name="DOE Joint Genome Institute"/>
            <person name="Mondo S.J."/>
            <person name="Dannebaum R.O."/>
            <person name="Kuo R.C."/>
            <person name="Labutti K."/>
            <person name="Haridas S."/>
            <person name="Kuo A."/>
            <person name="Salamov A."/>
            <person name="Ahrendt S.R."/>
            <person name="Lipzen A."/>
            <person name="Sullivan W."/>
            <person name="Andreopoulos W.B."/>
            <person name="Clum A."/>
            <person name="Lindquist E."/>
            <person name="Daum C."/>
            <person name="Ramamoorthy G.K."/>
            <person name="Gryganskyi A."/>
            <person name="Culley D."/>
            <person name="Magnuson J.K."/>
            <person name="James T.Y."/>
            <person name="O'Malley M.A."/>
            <person name="Stajich J.E."/>
            <person name="Spatafora J.W."/>
            <person name="Visel A."/>
            <person name="Grigoriev I.V."/>
        </authorList>
    </citation>
    <scope>NUCLEOTIDE SEQUENCE [LARGE SCALE GENOMIC DNA]</scope>
    <source>
        <strain evidence="5 6">PL171</strain>
    </source>
</reference>
<dbReference type="OrthoDB" id="10250130at2759"/>
<evidence type="ECO:0008006" key="7">
    <source>
        <dbReference type="Google" id="ProtNLM"/>
    </source>
</evidence>
<feature type="compositionally biased region" description="Pro residues" evidence="3">
    <location>
        <begin position="546"/>
        <end position="563"/>
    </location>
</feature>
<feature type="transmembrane region" description="Helical" evidence="4">
    <location>
        <begin position="620"/>
        <end position="645"/>
    </location>
</feature>
<evidence type="ECO:0000313" key="5">
    <source>
        <dbReference type="EMBL" id="ORZ35245.1"/>
    </source>
</evidence>
<dbReference type="PANTHER" id="PTHR46093">
    <property type="entry name" value="ACYL-COA-BINDING DOMAIN-CONTAINING PROTEIN 5"/>
    <property type="match status" value="1"/>
</dbReference>
<evidence type="ECO:0000256" key="2">
    <source>
        <dbReference type="ARBA" id="ARBA00022737"/>
    </source>
</evidence>
<gene>
    <name evidence="5" type="ORF">BCR44DRAFT_23879</name>
</gene>
<dbReference type="AlphaFoldDB" id="A0A1Y2HL02"/>
<dbReference type="Proteomes" id="UP000193411">
    <property type="component" value="Unassembled WGS sequence"/>
</dbReference>
<organism evidence="5 6">
    <name type="scientific">Catenaria anguillulae PL171</name>
    <dbReference type="NCBI Taxonomy" id="765915"/>
    <lineage>
        <taxon>Eukaryota</taxon>
        <taxon>Fungi</taxon>
        <taxon>Fungi incertae sedis</taxon>
        <taxon>Blastocladiomycota</taxon>
        <taxon>Blastocladiomycetes</taxon>
        <taxon>Blastocladiales</taxon>
        <taxon>Catenariaceae</taxon>
        <taxon>Catenaria</taxon>
    </lineage>
</organism>